<dbReference type="Pfam" id="PF01565">
    <property type="entry name" value="FAD_binding_4"/>
    <property type="match status" value="1"/>
</dbReference>
<evidence type="ECO:0000259" key="3">
    <source>
        <dbReference type="PROSITE" id="PS51387"/>
    </source>
</evidence>
<protein>
    <submittedName>
        <fullName evidence="4">D-arabinono-1,4-lactone oxidase</fullName>
    </submittedName>
</protein>
<dbReference type="InterPro" id="IPR036318">
    <property type="entry name" value="FAD-bd_PCMH-like_sf"/>
</dbReference>
<dbReference type="Gene3D" id="3.30.70.2530">
    <property type="match status" value="1"/>
</dbReference>
<keyword evidence="5" id="KW-1185">Reference proteome</keyword>
<dbReference type="Proteomes" id="UP001623041">
    <property type="component" value="Unassembled WGS sequence"/>
</dbReference>
<dbReference type="RefSeq" id="WP_406579644.1">
    <property type="nucleotide sequence ID" value="NZ_JBJHQH010000003.1"/>
</dbReference>
<evidence type="ECO:0000256" key="2">
    <source>
        <dbReference type="ARBA" id="ARBA00023002"/>
    </source>
</evidence>
<dbReference type="InterPro" id="IPR016167">
    <property type="entry name" value="FAD-bd_PCMH_sub1"/>
</dbReference>
<dbReference type="Gene3D" id="3.30.43.10">
    <property type="entry name" value="Uridine Diphospho-n-acetylenolpyruvylglucosamine Reductase, domain 2"/>
    <property type="match status" value="1"/>
</dbReference>
<dbReference type="InterPro" id="IPR016166">
    <property type="entry name" value="FAD-bd_PCMH"/>
</dbReference>
<dbReference type="Pfam" id="PF04030">
    <property type="entry name" value="ALO"/>
    <property type="match status" value="1"/>
</dbReference>
<keyword evidence="1" id="KW-0285">Flavoprotein</keyword>
<name>A0ABW8RFC7_9BACI</name>
<comment type="caution">
    <text evidence="4">The sequence shown here is derived from an EMBL/GenBank/DDBJ whole genome shotgun (WGS) entry which is preliminary data.</text>
</comment>
<gene>
    <name evidence="4" type="ORF">ACJEBI_05660</name>
</gene>
<dbReference type="InterPro" id="IPR010031">
    <property type="entry name" value="FAD_lactone_oxidase-like"/>
</dbReference>
<dbReference type="Gene3D" id="3.30.465.10">
    <property type="match status" value="1"/>
</dbReference>
<sequence>MQNKEIIEHKTKKMSQTQFKGLDSDSQVWRNWGGNVEAHPVRIFKPINEEEAITAVRSAIRDGLTIRVAGSGHSFSPLVTTDGLLMSLSELHGITSIDTERRRVRVRAGTPLRDLGPLLWEKGLALTNQGNIDQQEIAGVVSTATHGSGINMGSFSSMVRWIKLIDGTGEVVEIGEDHPQKLLAARTSMGALGVILELELEVSDAYDLQEVITFLTWEEIQDKWESYLMENRHFSFFWCPHDMSPSLYNLNVPKGTPFADRVYVKRYPGALTPDESARSEQNVRRRDRSYRIYPDQDPGNIASFHELEYFVPAKRGLEAVSVAREFMLMKHPDKLYPLEVRFIAAEDSYMSPSYGRESTVLSISGKVGTDYMPYLREFDALMEDFDARPHWGKIHFLNRSRLERIYPALDKFLEVRSELDPNGVFLNKHLRSLFI</sequence>
<dbReference type="InterPro" id="IPR006094">
    <property type="entry name" value="Oxid_FAD_bind_N"/>
</dbReference>
<dbReference type="Gene3D" id="1.10.45.10">
    <property type="entry name" value="Vanillyl-alcohol Oxidase, Chain A, domain 4"/>
    <property type="match status" value="1"/>
</dbReference>
<dbReference type="PANTHER" id="PTHR43762:SF1">
    <property type="entry name" value="D-ARABINONO-1,4-LACTONE OXIDASE"/>
    <property type="match status" value="1"/>
</dbReference>
<feature type="domain" description="FAD-binding PCMH-type" evidence="3">
    <location>
        <begin position="36"/>
        <end position="205"/>
    </location>
</feature>
<accession>A0ABW8RFC7</accession>
<dbReference type="InterPro" id="IPR016171">
    <property type="entry name" value="Vanillyl_alc_oxidase_C-sub2"/>
</dbReference>
<dbReference type="EMBL" id="JBJHQH010000003">
    <property type="protein sequence ID" value="MFK9090960.1"/>
    <property type="molecule type" value="Genomic_DNA"/>
</dbReference>
<evidence type="ECO:0000313" key="5">
    <source>
        <dbReference type="Proteomes" id="UP001623041"/>
    </source>
</evidence>
<evidence type="ECO:0000313" key="4">
    <source>
        <dbReference type="EMBL" id="MFK9090960.1"/>
    </source>
</evidence>
<dbReference type="PROSITE" id="PS51387">
    <property type="entry name" value="FAD_PCMH"/>
    <property type="match status" value="1"/>
</dbReference>
<dbReference type="PANTHER" id="PTHR43762">
    <property type="entry name" value="L-GULONOLACTONE OXIDASE"/>
    <property type="match status" value="1"/>
</dbReference>
<dbReference type="Gene3D" id="3.30.70.2520">
    <property type="match status" value="1"/>
</dbReference>
<keyword evidence="2" id="KW-0560">Oxidoreductase</keyword>
<proteinExistence type="predicted"/>
<evidence type="ECO:0000256" key="1">
    <source>
        <dbReference type="ARBA" id="ARBA00022630"/>
    </source>
</evidence>
<dbReference type="InterPro" id="IPR007173">
    <property type="entry name" value="ALO_C"/>
</dbReference>
<dbReference type="SUPFAM" id="SSF56176">
    <property type="entry name" value="FAD-binding/transporter-associated domain-like"/>
    <property type="match status" value="1"/>
</dbReference>
<dbReference type="PIRSF" id="PIRSF000136">
    <property type="entry name" value="LGO_GLO"/>
    <property type="match status" value="1"/>
</dbReference>
<reference evidence="4 5" key="1">
    <citation type="submission" date="2024-11" db="EMBL/GenBank/DDBJ databases">
        <authorList>
            <person name="Lucas J.A."/>
        </authorList>
    </citation>
    <scope>NUCLEOTIDE SEQUENCE [LARGE SCALE GENOMIC DNA]</scope>
    <source>
        <strain evidence="4 5">Z 5.4</strain>
    </source>
</reference>
<organism evidence="4 5">
    <name type="scientific">Bacillus salipaludis</name>
    <dbReference type="NCBI Taxonomy" id="2547811"/>
    <lineage>
        <taxon>Bacteria</taxon>
        <taxon>Bacillati</taxon>
        <taxon>Bacillota</taxon>
        <taxon>Bacilli</taxon>
        <taxon>Bacillales</taxon>
        <taxon>Bacillaceae</taxon>
        <taxon>Bacillus</taxon>
    </lineage>
</organism>
<dbReference type="InterPro" id="IPR016169">
    <property type="entry name" value="FAD-bd_PCMH_sub2"/>
</dbReference>